<feature type="signal peptide" evidence="5">
    <location>
        <begin position="1"/>
        <end position="20"/>
    </location>
</feature>
<dbReference type="GO" id="GO:0017004">
    <property type="term" value="P:cytochrome complex assembly"/>
    <property type="evidence" value="ECO:0007669"/>
    <property type="project" value="UniProtKB-KW"/>
</dbReference>
<evidence type="ECO:0000259" key="6">
    <source>
        <dbReference type="PROSITE" id="PS51352"/>
    </source>
</evidence>
<dbReference type="Proteomes" id="UP000095552">
    <property type="component" value="Unassembled WGS sequence"/>
</dbReference>
<dbReference type="OrthoDB" id="6399635at2"/>
<dbReference type="GO" id="GO:0030313">
    <property type="term" value="C:cell envelope"/>
    <property type="evidence" value="ECO:0007669"/>
    <property type="project" value="UniProtKB-SubCell"/>
</dbReference>
<keyword evidence="8" id="KW-1185">Reference proteome</keyword>
<comment type="subcellular location">
    <subcellularLocation>
        <location evidence="1">Cell envelope</location>
    </subcellularLocation>
</comment>
<name>A0A1E5T6M8_9BACT</name>
<keyword evidence="3" id="KW-1015">Disulfide bond</keyword>
<evidence type="ECO:0000256" key="5">
    <source>
        <dbReference type="SAM" id="SignalP"/>
    </source>
</evidence>
<organism evidence="7 8">
    <name type="scientific">Roseivirga misakiensis</name>
    <dbReference type="NCBI Taxonomy" id="1563681"/>
    <lineage>
        <taxon>Bacteria</taxon>
        <taxon>Pseudomonadati</taxon>
        <taxon>Bacteroidota</taxon>
        <taxon>Cytophagia</taxon>
        <taxon>Cytophagales</taxon>
        <taxon>Roseivirgaceae</taxon>
        <taxon>Roseivirga</taxon>
    </lineage>
</organism>
<dbReference type="PANTHER" id="PTHR42852">
    <property type="entry name" value="THIOL:DISULFIDE INTERCHANGE PROTEIN DSBE"/>
    <property type="match status" value="1"/>
</dbReference>
<dbReference type="CDD" id="cd02966">
    <property type="entry name" value="TlpA_like_family"/>
    <property type="match status" value="1"/>
</dbReference>
<evidence type="ECO:0000256" key="4">
    <source>
        <dbReference type="ARBA" id="ARBA00023284"/>
    </source>
</evidence>
<keyword evidence="5" id="KW-0732">Signal</keyword>
<reference evidence="7 8" key="1">
    <citation type="submission" date="2016-08" db="EMBL/GenBank/DDBJ databases">
        <title>Draft genome of Fabibacter sp. strain SK-8.</title>
        <authorList>
            <person name="Wong S.-K."/>
            <person name="Hamasaki K."/>
            <person name="Yoshizawa S."/>
        </authorList>
    </citation>
    <scope>NUCLEOTIDE SEQUENCE [LARGE SCALE GENOMIC DNA]</scope>
    <source>
        <strain evidence="7 8">SK-8</strain>
    </source>
</reference>
<dbReference type="PANTHER" id="PTHR42852:SF6">
    <property type="entry name" value="THIOL:DISULFIDE INTERCHANGE PROTEIN DSBE"/>
    <property type="match status" value="1"/>
</dbReference>
<sequence>MKRSLSVLYTLLVVVSTLHAQSPSNNTIIVSLKRLTGPGPLSQSISPFKPIPTDSTERFYGLHEQAKNDLPTGFESLTIGTLTTDFPQMAFSAIKRGVLDSVKYYAGWFSDDTPKQLSRMTSNYVDTEVSLAFGEIEGKSYLIIDSDNDESFLGEKIIDVPVPKGDYSSLIEPTIYAASVEKLINRQIVQDSAYFVILKLPVMVGIGTSEHRYGKISLDGEEKYIYLNNGFYGIQYRKELIEAIVTDTPFDGSIEQRGLLNGQKLEEEDIFRTAKHAYRLMDIDENGTQLTLEKLPLSEVTVGTQIGLIAPDIKGWTLTDALYTLNNKKVKLLDFWGTWCAPCISEIPYLKDAQLLFGAENFEIVSIASDTKQKVTPFIKKRGMNWTHMMESDAGNVVKDFKVSGYPSTFLLSEENKIIMKDTELRGPKLITNLIEVFGLSAEVVQKRLNQGNVIISIENDEYFSIEIESEFIDDKVTFYQLDKDSNTLQRGFNAGPGEYTLGINAKKANSQMSRLIVRTIKVTDEPNQIIKISLKK</sequence>
<dbReference type="AlphaFoldDB" id="A0A1E5T6M8"/>
<dbReference type="PROSITE" id="PS51352">
    <property type="entry name" value="THIOREDOXIN_2"/>
    <property type="match status" value="1"/>
</dbReference>
<proteinExistence type="predicted"/>
<evidence type="ECO:0000256" key="1">
    <source>
        <dbReference type="ARBA" id="ARBA00004196"/>
    </source>
</evidence>
<dbReference type="InterPro" id="IPR036249">
    <property type="entry name" value="Thioredoxin-like_sf"/>
</dbReference>
<dbReference type="Gene3D" id="3.40.30.10">
    <property type="entry name" value="Glutaredoxin"/>
    <property type="match status" value="1"/>
</dbReference>
<evidence type="ECO:0000313" key="8">
    <source>
        <dbReference type="Proteomes" id="UP000095552"/>
    </source>
</evidence>
<keyword evidence="4" id="KW-0676">Redox-active center</keyword>
<dbReference type="RefSeq" id="WP_069834310.1">
    <property type="nucleotide sequence ID" value="NZ_MDGQ01000003.1"/>
</dbReference>
<feature type="chain" id="PRO_5009186062" description="Thioredoxin domain-containing protein" evidence="5">
    <location>
        <begin position="21"/>
        <end position="537"/>
    </location>
</feature>
<accession>A0A1E5T6M8</accession>
<dbReference type="InterPro" id="IPR013766">
    <property type="entry name" value="Thioredoxin_domain"/>
</dbReference>
<dbReference type="InterPro" id="IPR050553">
    <property type="entry name" value="Thioredoxin_ResA/DsbE_sf"/>
</dbReference>
<dbReference type="InterPro" id="IPR013740">
    <property type="entry name" value="Redoxin"/>
</dbReference>
<dbReference type="SUPFAM" id="SSF52833">
    <property type="entry name" value="Thioredoxin-like"/>
    <property type="match status" value="1"/>
</dbReference>
<feature type="domain" description="Thioredoxin" evidence="6">
    <location>
        <begin position="291"/>
        <end position="450"/>
    </location>
</feature>
<dbReference type="Pfam" id="PF08534">
    <property type="entry name" value="Redoxin"/>
    <property type="match status" value="1"/>
</dbReference>
<dbReference type="GO" id="GO:0016491">
    <property type="term" value="F:oxidoreductase activity"/>
    <property type="evidence" value="ECO:0007669"/>
    <property type="project" value="InterPro"/>
</dbReference>
<evidence type="ECO:0000313" key="7">
    <source>
        <dbReference type="EMBL" id="OEK06998.1"/>
    </source>
</evidence>
<comment type="caution">
    <text evidence="7">The sequence shown here is derived from an EMBL/GenBank/DDBJ whole genome shotgun (WGS) entry which is preliminary data.</text>
</comment>
<keyword evidence="2" id="KW-0201">Cytochrome c-type biogenesis</keyword>
<dbReference type="STRING" id="1563681.BFP71_04890"/>
<protein>
    <recommendedName>
        <fullName evidence="6">Thioredoxin domain-containing protein</fullName>
    </recommendedName>
</protein>
<gene>
    <name evidence="7" type="ORF">BFP71_04890</name>
</gene>
<evidence type="ECO:0000256" key="3">
    <source>
        <dbReference type="ARBA" id="ARBA00023157"/>
    </source>
</evidence>
<dbReference type="EMBL" id="MDGQ01000003">
    <property type="protein sequence ID" value="OEK06998.1"/>
    <property type="molecule type" value="Genomic_DNA"/>
</dbReference>
<evidence type="ECO:0000256" key="2">
    <source>
        <dbReference type="ARBA" id="ARBA00022748"/>
    </source>
</evidence>